<sequence length="93" mass="10270">MAIEKRLTTLSCMSQPLLNKDQLAVVRSIHNFLSSHAHCFILKGSAGTGKTTLIARLIQDLDQQQYPFTLLARVMVKFCVWGVDQAATFSASS</sequence>
<dbReference type="SUPFAM" id="SSF52540">
    <property type="entry name" value="P-loop containing nucleoside triphosphate hydrolases"/>
    <property type="match status" value="1"/>
</dbReference>
<dbReference type="Pfam" id="PF13604">
    <property type="entry name" value="AAA_30"/>
    <property type="match status" value="1"/>
</dbReference>
<proteinExistence type="predicted"/>
<accession>A0ABM9HWF3</accession>
<evidence type="ECO:0000313" key="2">
    <source>
        <dbReference type="Proteomes" id="UP001162030"/>
    </source>
</evidence>
<protein>
    <recommendedName>
        <fullName evidence="3">UvrD-like helicase ATP-binding domain-containing protein</fullName>
    </recommendedName>
</protein>
<name>A0ABM9HWF3_9GAMM</name>
<evidence type="ECO:0000313" key="1">
    <source>
        <dbReference type="EMBL" id="CAI8730327.1"/>
    </source>
</evidence>
<dbReference type="Proteomes" id="UP001162030">
    <property type="component" value="Chromosome"/>
</dbReference>
<dbReference type="Gene3D" id="3.40.50.300">
    <property type="entry name" value="P-loop containing nucleotide triphosphate hydrolases"/>
    <property type="match status" value="1"/>
</dbReference>
<reference evidence="1 2" key="1">
    <citation type="submission" date="2023-03" db="EMBL/GenBank/DDBJ databases">
        <authorList>
            <person name="Pearce D."/>
        </authorList>
    </citation>
    <scope>NUCLEOTIDE SEQUENCE [LARGE SCALE GENOMIC DNA]</scope>
    <source>
        <strain evidence="1">Msz</strain>
    </source>
</reference>
<organism evidence="1 2">
    <name type="scientific">Methylocaldum szegediense</name>
    <dbReference type="NCBI Taxonomy" id="73780"/>
    <lineage>
        <taxon>Bacteria</taxon>
        <taxon>Pseudomonadati</taxon>
        <taxon>Pseudomonadota</taxon>
        <taxon>Gammaproteobacteria</taxon>
        <taxon>Methylococcales</taxon>
        <taxon>Methylococcaceae</taxon>
        <taxon>Methylocaldum</taxon>
    </lineage>
</organism>
<keyword evidence="2" id="KW-1185">Reference proteome</keyword>
<gene>
    <name evidence="1" type="ORF">MSZNOR_0268</name>
</gene>
<dbReference type="InterPro" id="IPR027417">
    <property type="entry name" value="P-loop_NTPase"/>
</dbReference>
<evidence type="ECO:0008006" key="3">
    <source>
        <dbReference type="Google" id="ProtNLM"/>
    </source>
</evidence>
<dbReference type="EMBL" id="OX458333">
    <property type="protein sequence ID" value="CAI8730327.1"/>
    <property type="molecule type" value="Genomic_DNA"/>
</dbReference>